<dbReference type="HOGENOM" id="CLU_081273_0_0_11"/>
<evidence type="ECO:0000256" key="1">
    <source>
        <dbReference type="SAM" id="Phobius"/>
    </source>
</evidence>
<dbReference type="eggNOG" id="ENOG502Z9Y3">
    <property type="taxonomic scope" value="Bacteria"/>
</dbReference>
<dbReference type="Proteomes" id="UP000007947">
    <property type="component" value="Chromosome"/>
</dbReference>
<dbReference type="STRING" id="1032480.MLP_30730"/>
<feature type="transmembrane region" description="Helical" evidence="1">
    <location>
        <begin position="101"/>
        <end position="131"/>
    </location>
</feature>
<evidence type="ECO:0000313" key="2">
    <source>
        <dbReference type="EMBL" id="BAK36087.1"/>
    </source>
</evidence>
<feature type="transmembrane region" description="Helical" evidence="1">
    <location>
        <begin position="231"/>
        <end position="251"/>
    </location>
</feature>
<accession>F5XKL5</accession>
<organism evidence="2 3">
    <name type="scientific">Microlunatus phosphovorus (strain ATCC 700054 / DSM 10555 / JCM 9379 / NBRC 101784 / NCIMB 13414 / VKM Ac-1990 / NM-1)</name>
    <dbReference type="NCBI Taxonomy" id="1032480"/>
    <lineage>
        <taxon>Bacteria</taxon>
        <taxon>Bacillati</taxon>
        <taxon>Actinomycetota</taxon>
        <taxon>Actinomycetes</taxon>
        <taxon>Propionibacteriales</taxon>
        <taxon>Propionibacteriaceae</taxon>
        <taxon>Microlunatus</taxon>
    </lineage>
</organism>
<reference evidence="2 3" key="1">
    <citation type="submission" date="2011-05" db="EMBL/GenBank/DDBJ databases">
        <title>Whole genome sequence of Microlunatus phosphovorus NM-1.</title>
        <authorList>
            <person name="Hosoyama A."/>
            <person name="Sasaki K."/>
            <person name="Harada T."/>
            <person name="Igarashi R."/>
            <person name="Kawakoshi A."/>
            <person name="Sasagawa M."/>
            <person name="Fukada J."/>
            <person name="Nakamura S."/>
            <person name="Katano Y."/>
            <person name="Hanada S."/>
            <person name="Kamagata Y."/>
            <person name="Nakamura N."/>
            <person name="Yamazaki S."/>
            <person name="Fujita N."/>
        </authorList>
    </citation>
    <scope>NUCLEOTIDE SEQUENCE [LARGE SCALE GENOMIC DNA]</scope>
    <source>
        <strain evidence="3">ATCC 700054 / DSM 10555 / JCM 9379 / NBRC 101784 / NCIMB 13414 / VKM Ac-1990 / NM-1</strain>
    </source>
</reference>
<keyword evidence="1" id="KW-0472">Membrane</keyword>
<dbReference type="Pfam" id="PF14333">
    <property type="entry name" value="DUF4389"/>
    <property type="match status" value="2"/>
</dbReference>
<evidence type="ECO:0000313" key="3">
    <source>
        <dbReference type="Proteomes" id="UP000007947"/>
    </source>
</evidence>
<keyword evidence="1" id="KW-1133">Transmembrane helix</keyword>
<gene>
    <name evidence="2" type="ordered locus">MLP_30730</name>
</gene>
<dbReference type="OrthoDB" id="156718at2"/>
<feature type="transmembrane region" description="Helical" evidence="1">
    <location>
        <begin position="197"/>
        <end position="219"/>
    </location>
</feature>
<dbReference type="RefSeq" id="WP_013863952.1">
    <property type="nucleotide sequence ID" value="NC_015635.1"/>
</dbReference>
<dbReference type="KEGG" id="mph:MLP_30730"/>
<evidence type="ECO:0008006" key="4">
    <source>
        <dbReference type="Google" id="ProtNLM"/>
    </source>
</evidence>
<protein>
    <recommendedName>
        <fullName evidence="4">DUF4389 domain-containing protein</fullName>
    </recommendedName>
</protein>
<sequence length="314" mass="33647">MAVVMNADGSSPVAADVQAGARSELSLPITAGVGAGALVALAGGLTMLVIGAAGLGRRSNAAPMAQTPVAGAVQAGAPGYPARLTGHLDGSLSRWLWLVKWVLIIPHVIVLAFLFVAFAVTTLVAWFAILITARYPRSLFSFNVGVLGWAWRVGFYSHSALGTDQYPPFTLDRTDYPADFDVEYPERHSRGLVLIKSWLLAIPQLLVVALITGNSWYWVTAGEFGATDVRRIGGISLLGILILVAGVVLLFTRRYPATIFDLLMGANRWIYRVITYVALMRDEYPPFRLDQGPDEPQPARIAAVATPDAGTADG</sequence>
<name>F5XKL5_MICPN</name>
<keyword evidence="1" id="KW-0812">Transmembrane</keyword>
<dbReference type="AlphaFoldDB" id="F5XKL5"/>
<keyword evidence="3" id="KW-1185">Reference proteome</keyword>
<feature type="transmembrane region" description="Helical" evidence="1">
    <location>
        <begin position="31"/>
        <end position="55"/>
    </location>
</feature>
<dbReference type="EMBL" id="AP012204">
    <property type="protein sequence ID" value="BAK36087.1"/>
    <property type="molecule type" value="Genomic_DNA"/>
</dbReference>
<dbReference type="InterPro" id="IPR025498">
    <property type="entry name" value="DUF4389"/>
</dbReference>
<proteinExistence type="predicted"/>